<protein>
    <submittedName>
        <fullName evidence="2">Uncharacterized protein</fullName>
    </submittedName>
</protein>
<evidence type="ECO:0000256" key="1">
    <source>
        <dbReference type="SAM" id="MobiDB-lite"/>
    </source>
</evidence>
<evidence type="ECO:0000313" key="2">
    <source>
        <dbReference type="EMBL" id="RRT43904.1"/>
    </source>
</evidence>
<accession>A0A426XWR9</accession>
<organism evidence="2 3">
    <name type="scientific">Ensete ventricosum</name>
    <name type="common">Abyssinian banana</name>
    <name type="synonym">Musa ensete</name>
    <dbReference type="NCBI Taxonomy" id="4639"/>
    <lineage>
        <taxon>Eukaryota</taxon>
        <taxon>Viridiplantae</taxon>
        <taxon>Streptophyta</taxon>
        <taxon>Embryophyta</taxon>
        <taxon>Tracheophyta</taxon>
        <taxon>Spermatophyta</taxon>
        <taxon>Magnoliopsida</taxon>
        <taxon>Liliopsida</taxon>
        <taxon>Zingiberales</taxon>
        <taxon>Musaceae</taxon>
        <taxon>Ensete</taxon>
    </lineage>
</organism>
<name>A0A426XWR9_ENSVE</name>
<feature type="region of interest" description="Disordered" evidence="1">
    <location>
        <begin position="1"/>
        <end position="28"/>
    </location>
</feature>
<comment type="caution">
    <text evidence="2">The sequence shown here is derived from an EMBL/GenBank/DDBJ whole genome shotgun (WGS) entry which is preliminary data.</text>
</comment>
<dbReference type="AlphaFoldDB" id="A0A426XWR9"/>
<dbReference type="EMBL" id="AMZH03016834">
    <property type="protein sequence ID" value="RRT43904.1"/>
    <property type="molecule type" value="Genomic_DNA"/>
</dbReference>
<sequence length="217" mass="24669">MDWAEQGRRMSDGKKLAKGTPEEGSFPKNEVKQELDGRVFTIKRAHRGGRRLINSRAYQPELGFMSTSQLISTHIQKKHELWAVKKKPCVFLGWVVLFAIGTCIFHSKYCHVPESVTMYRLTRAQQPSSKNPPHMLLGCCVPPENTKIEYSKTLSTLLMQCCGHDDGGEANNAVLPMLFCRSGTISRTLYPSLDRYSDHGGRLKLMLLRSMRREIQI</sequence>
<reference evidence="2 3" key="1">
    <citation type="journal article" date="2014" name="Agronomy (Basel)">
        <title>A Draft Genome Sequence for Ensete ventricosum, the Drought-Tolerant Tree Against Hunger.</title>
        <authorList>
            <person name="Harrison J."/>
            <person name="Moore K.A."/>
            <person name="Paszkiewicz K."/>
            <person name="Jones T."/>
            <person name="Grant M."/>
            <person name="Ambacheew D."/>
            <person name="Muzemil S."/>
            <person name="Studholme D.J."/>
        </authorList>
    </citation>
    <scope>NUCLEOTIDE SEQUENCE [LARGE SCALE GENOMIC DNA]</scope>
</reference>
<proteinExistence type="predicted"/>
<gene>
    <name evidence="2" type="ORF">B296_00045807</name>
</gene>
<dbReference type="Proteomes" id="UP000287651">
    <property type="component" value="Unassembled WGS sequence"/>
</dbReference>
<evidence type="ECO:0000313" key="3">
    <source>
        <dbReference type="Proteomes" id="UP000287651"/>
    </source>
</evidence>
<feature type="compositionally biased region" description="Basic and acidic residues" evidence="1">
    <location>
        <begin position="1"/>
        <end position="15"/>
    </location>
</feature>